<dbReference type="InterPro" id="IPR043128">
    <property type="entry name" value="Rev_trsase/Diguanyl_cyclase"/>
</dbReference>
<comment type="catalytic activity">
    <reaction evidence="3">
        <text>2 GTP = 3',3'-c-di-GMP + 2 diphosphate</text>
        <dbReference type="Rhea" id="RHEA:24898"/>
        <dbReference type="ChEBI" id="CHEBI:33019"/>
        <dbReference type="ChEBI" id="CHEBI:37565"/>
        <dbReference type="ChEBI" id="CHEBI:58805"/>
        <dbReference type="EC" id="2.7.7.65"/>
    </reaction>
</comment>
<evidence type="ECO:0000256" key="1">
    <source>
        <dbReference type="ARBA" id="ARBA00001946"/>
    </source>
</evidence>
<dbReference type="InterPro" id="IPR017972">
    <property type="entry name" value="Cyt_P450_CS"/>
</dbReference>
<keyword evidence="7" id="KW-1185">Reference proteome</keyword>
<keyword evidence="4" id="KW-0732">Signal</keyword>
<dbReference type="EC" id="2.7.7.65" evidence="2"/>
<dbReference type="GO" id="GO:1902201">
    <property type="term" value="P:negative regulation of bacterial-type flagellum-dependent cell motility"/>
    <property type="evidence" value="ECO:0007669"/>
    <property type="project" value="TreeGrafter"/>
</dbReference>
<evidence type="ECO:0000256" key="3">
    <source>
        <dbReference type="ARBA" id="ARBA00034247"/>
    </source>
</evidence>
<proteinExistence type="predicted"/>
<evidence type="ECO:0000256" key="4">
    <source>
        <dbReference type="SAM" id="SignalP"/>
    </source>
</evidence>
<feature type="domain" description="GGDEF" evidence="5">
    <location>
        <begin position="867"/>
        <end position="1002"/>
    </location>
</feature>
<dbReference type="AlphaFoldDB" id="A0A7G9SPN6"/>
<dbReference type="PROSITE" id="PS50887">
    <property type="entry name" value="GGDEF"/>
    <property type="match status" value="1"/>
</dbReference>
<evidence type="ECO:0000256" key="2">
    <source>
        <dbReference type="ARBA" id="ARBA00012528"/>
    </source>
</evidence>
<dbReference type="InterPro" id="IPR013783">
    <property type="entry name" value="Ig-like_fold"/>
</dbReference>
<dbReference type="Gene3D" id="2.130.10.10">
    <property type="entry name" value="YVTN repeat-like/Quinoprotein amine dehydrogenase"/>
    <property type="match status" value="2"/>
</dbReference>
<dbReference type="SUPFAM" id="SSF63829">
    <property type="entry name" value="Calcium-dependent phosphotriesterase"/>
    <property type="match status" value="1"/>
</dbReference>
<dbReference type="NCBIfam" id="TIGR00254">
    <property type="entry name" value="GGDEF"/>
    <property type="match status" value="1"/>
</dbReference>
<dbReference type="InterPro" id="IPR029787">
    <property type="entry name" value="Nucleotide_cyclase"/>
</dbReference>
<dbReference type="GO" id="GO:0005886">
    <property type="term" value="C:plasma membrane"/>
    <property type="evidence" value="ECO:0007669"/>
    <property type="project" value="TreeGrafter"/>
</dbReference>
<dbReference type="GO" id="GO:0043709">
    <property type="term" value="P:cell adhesion involved in single-species biofilm formation"/>
    <property type="evidence" value="ECO:0007669"/>
    <property type="project" value="TreeGrafter"/>
</dbReference>
<dbReference type="GO" id="GO:0005506">
    <property type="term" value="F:iron ion binding"/>
    <property type="evidence" value="ECO:0007669"/>
    <property type="project" value="InterPro"/>
</dbReference>
<dbReference type="FunFam" id="3.30.70.270:FF:000001">
    <property type="entry name" value="Diguanylate cyclase domain protein"/>
    <property type="match status" value="1"/>
</dbReference>
<dbReference type="RefSeq" id="WP_187552328.1">
    <property type="nucleotide sequence ID" value="NZ_BMZL01000001.1"/>
</dbReference>
<dbReference type="PROSITE" id="PS00086">
    <property type="entry name" value="CYTOCHROME_P450"/>
    <property type="match status" value="1"/>
</dbReference>
<dbReference type="CDD" id="cd01949">
    <property type="entry name" value="GGDEF"/>
    <property type="match status" value="1"/>
</dbReference>
<comment type="cofactor">
    <cofactor evidence="1">
        <name>Mg(2+)</name>
        <dbReference type="ChEBI" id="CHEBI:18420"/>
    </cofactor>
</comment>
<dbReference type="GO" id="GO:0052621">
    <property type="term" value="F:diguanylate cyclase activity"/>
    <property type="evidence" value="ECO:0007669"/>
    <property type="project" value="UniProtKB-EC"/>
</dbReference>
<reference evidence="6 7" key="1">
    <citation type="submission" date="2020-08" db="EMBL/GenBank/DDBJ databases">
        <title>Genome sequence of Thermomonas carbonis KCTC 42013T.</title>
        <authorList>
            <person name="Hyun D.-W."/>
            <person name="Bae J.-W."/>
        </authorList>
    </citation>
    <scope>NUCLEOTIDE SEQUENCE [LARGE SCALE GENOMIC DNA]</scope>
    <source>
        <strain evidence="6 7">KCTC 42013</strain>
    </source>
</reference>
<evidence type="ECO:0000313" key="7">
    <source>
        <dbReference type="Proteomes" id="UP000515804"/>
    </source>
</evidence>
<sequence length="1002" mass="108118">MRRTLSVAVLLTCLAPASAGAPASPANANLHGMGWLPSDVYDTGEGLPDPTVNAIAALPNGQAWLGTMRGLARLNGARVVAEPGPNGVLGKPILSLASTADGDLLASVDGAGVYRRHDGEWRSLGSPFGGDRTQRLRVFGKDGDTRVFATGSGIAEWTGTRWEPQRLPASLAGREVFDVGLQPAGDGIAETLWVASFGGGLHRCVGKADCVPVAIDGSGPRTDEIRTLQLQPRAGKPAVLWLALQGGGVARLADGRWTRWHAGNSSLPSDFVSDLVLVEVPGAGLDVWAGTRSGLAILREGREWVGADPRIPQLRERVRTLALTRTSQGVPVMWAGSDTGAVRTPLDGPWRLVSRLGSSGNGIWDVWLEPAADGGERAWLASDGEGLARYEHGHWRHYGRADGMPSDSARSIRRVPDGSREGSLWIGTWGGHIARLQGDRFVELPTPWKKLPGDAVSLLLADDDGVWIGTREQGMAHWDGQRWNWFPPARDMPGWVYAAVRVGDTLWFSSAGKGLVRRRGGEWRFFGKDIGLPVDRFYDLRLIPDAEGRPVLWMGSSGSGLVRVDVGDPDKPRIVSEPALPVLPIPKAYGAVRDGRGDIMVCTDYGVFSWRPVGERYIATAYHREDGVPHDECNGKALQVDARGRVWIGTVGGAAVYTPPETTPRRPSPLELNGLRVDGKAARAVDGVLALPRADSALELHYDLLTGEKEAASRYRVSLLGGDGPPGSWEHLESHAFARLPAGRQRVRIEAQDFAGVPAEPLELVVEVPHVWWQTPLARALQVLGALALFWCVLKLRERQLRLRELQLRDMVRERTNQLQASDTELRRANDELRRLSYTDPLTGLGNRRRLFEALELHCRHGHEQQRPLGLLLMDLDHFKAINDSHGHTAGDLCLQSVARAMLVTLPGGAVAARYGGEEFCVVLPGLDLAATMAVAEDLRAAVQAIAPLDGQADGQAVTASIGAVSRVPDGIDCADLLLSLADGALYRAKAAGRNRVEPATP</sequence>
<organism evidence="6 7">
    <name type="scientific">Thermomonas carbonis</name>
    <dbReference type="NCBI Taxonomy" id="1463158"/>
    <lineage>
        <taxon>Bacteria</taxon>
        <taxon>Pseudomonadati</taxon>
        <taxon>Pseudomonadota</taxon>
        <taxon>Gammaproteobacteria</taxon>
        <taxon>Lysobacterales</taxon>
        <taxon>Lysobacteraceae</taxon>
        <taxon>Thermomonas</taxon>
    </lineage>
</organism>
<evidence type="ECO:0000259" key="5">
    <source>
        <dbReference type="PROSITE" id="PS50887"/>
    </source>
</evidence>
<dbReference type="Gene3D" id="2.60.40.10">
    <property type="entry name" value="Immunoglobulins"/>
    <property type="match status" value="1"/>
</dbReference>
<protein>
    <recommendedName>
        <fullName evidence="2">diguanylate cyclase</fullName>
        <ecNumber evidence="2">2.7.7.65</ecNumber>
    </recommendedName>
</protein>
<dbReference type="Proteomes" id="UP000515804">
    <property type="component" value="Chromosome"/>
</dbReference>
<dbReference type="Pfam" id="PF00990">
    <property type="entry name" value="GGDEF"/>
    <property type="match status" value="1"/>
</dbReference>
<feature type="chain" id="PRO_5029005308" description="diguanylate cyclase" evidence="4">
    <location>
        <begin position="20"/>
        <end position="1002"/>
    </location>
</feature>
<feature type="signal peptide" evidence="4">
    <location>
        <begin position="1"/>
        <end position="19"/>
    </location>
</feature>
<dbReference type="PANTHER" id="PTHR45138:SF9">
    <property type="entry name" value="DIGUANYLATE CYCLASE DGCM-RELATED"/>
    <property type="match status" value="1"/>
</dbReference>
<dbReference type="SMART" id="SM00267">
    <property type="entry name" value="GGDEF"/>
    <property type="match status" value="1"/>
</dbReference>
<dbReference type="InterPro" id="IPR015943">
    <property type="entry name" value="WD40/YVTN_repeat-like_dom_sf"/>
</dbReference>
<dbReference type="Gene3D" id="3.30.70.270">
    <property type="match status" value="1"/>
</dbReference>
<dbReference type="KEGG" id="tcn:H9L16_14350"/>
<dbReference type="InterPro" id="IPR050469">
    <property type="entry name" value="Diguanylate_Cyclase"/>
</dbReference>
<dbReference type="InterPro" id="IPR000160">
    <property type="entry name" value="GGDEF_dom"/>
</dbReference>
<accession>A0A7G9SPN6</accession>
<dbReference type="GO" id="GO:0016705">
    <property type="term" value="F:oxidoreductase activity, acting on paired donors, with incorporation or reduction of molecular oxygen"/>
    <property type="evidence" value="ECO:0007669"/>
    <property type="project" value="InterPro"/>
</dbReference>
<gene>
    <name evidence="6" type="ORF">H9L16_14350</name>
</gene>
<evidence type="ECO:0000313" key="6">
    <source>
        <dbReference type="EMBL" id="QNN69811.1"/>
    </source>
</evidence>
<name>A0A7G9SPN6_9GAMM</name>
<dbReference type="SUPFAM" id="SSF55073">
    <property type="entry name" value="Nucleotide cyclase"/>
    <property type="match status" value="1"/>
</dbReference>
<dbReference type="PANTHER" id="PTHR45138">
    <property type="entry name" value="REGULATORY COMPONENTS OF SENSORY TRANSDUCTION SYSTEM"/>
    <property type="match status" value="1"/>
</dbReference>
<dbReference type="EMBL" id="CP060719">
    <property type="protein sequence ID" value="QNN69811.1"/>
    <property type="molecule type" value="Genomic_DNA"/>
</dbReference>